<dbReference type="EMBL" id="BPQQ01000058">
    <property type="protein sequence ID" value="GJE02684.1"/>
    <property type="molecule type" value="Genomic_DNA"/>
</dbReference>
<keyword evidence="2" id="KW-1185">Reference proteome</keyword>
<name>A0ABQ4SHN7_9HYPH</name>
<dbReference type="Proteomes" id="UP001055153">
    <property type="component" value="Unassembled WGS sequence"/>
</dbReference>
<reference evidence="1" key="2">
    <citation type="submission" date="2021-08" db="EMBL/GenBank/DDBJ databases">
        <authorList>
            <person name="Tani A."/>
            <person name="Ola A."/>
            <person name="Ogura Y."/>
            <person name="Katsura K."/>
            <person name="Hayashi T."/>
        </authorList>
    </citation>
    <scope>NUCLEOTIDE SEQUENCE</scope>
    <source>
        <strain evidence="1">DSM 17168</strain>
    </source>
</reference>
<comment type="caution">
    <text evidence="1">The sequence shown here is derived from an EMBL/GenBank/DDBJ whole genome shotgun (WGS) entry which is preliminary data.</text>
</comment>
<evidence type="ECO:0000313" key="2">
    <source>
        <dbReference type="Proteomes" id="UP001055153"/>
    </source>
</evidence>
<organism evidence="1 2">
    <name type="scientific">Methylobacterium isbiliense</name>
    <dbReference type="NCBI Taxonomy" id="315478"/>
    <lineage>
        <taxon>Bacteria</taxon>
        <taxon>Pseudomonadati</taxon>
        <taxon>Pseudomonadota</taxon>
        <taxon>Alphaproteobacteria</taxon>
        <taxon>Hyphomicrobiales</taxon>
        <taxon>Methylobacteriaceae</taxon>
        <taxon>Methylobacterium</taxon>
    </lineage>
</organism>
<evidence type="ECO:0000313" key="1">
    <source>
        <dbReference type="EMBL" id="GJE02684.1"/>
    </source>
</evidence>
<proteinExistence type="predicted"/>
<protein>
    <submittedName>
        <fullName evidence="1">Uncharacterized protein</fullName>
    </submittedName>
</protein>
<gene>
    <name evidence="1" type="ORF">GMJLKIPL_4633</name>
</gene>
<sequence length="131" mass="13733">MQAELRFTVEVGPDGDPVLKVHAGDRTIPIDLTPAQSRDLGRALLAVSTVCSSAEPPPAGTPIDNCHFPVKEWATGRSIETGRPVLVVRVLGGAELMFQFSPAGATECAASLRNAAALAEDASAARDHSWT</sequence>
<accession>A0ABQ4SHN7</accession>
<reference evidence="1" key="1">
    <citation type="journal article" date="2021" name="Front. Microbiol.">
        <title>Comprehensive Comparative Genomics and Phenotyping of Methylobacterium Species.</title>
        <authorList>
            <person name="Alessa O."/>
            <person name="Ogura Y."/>
            <person name="Fujitani Y."/>
            <person name="Takami H."/>
            <person name="Hayashi T."/>
            <person name="Sahin N."/>
            <person name="Tani A."/>
        </authorList>
    </citation>
    <scope>NUCLEOTIDE SEQUENCE</scope>
    <source>
        <strain evidence="1">DSM 17168</strain>
    </source>
</reference>
<dbReference type="RefSeq" id="WP_238239571.1">
    <property type="nucleotide sequence ID" value="NZ_BPQQ01000058.1"/>
</dbReference>